<dbReference type="InterPro" id="IPR017255">
    <property type="entry name" value="AcTrfase_GNAT_prd"/>
</dbReference>
<evidence type="ECO:0000259" key="1">
    <source>
        <dbReference type="PROSITE" id="PS51186"/>
    </source>
</evidence>
<keyword evidence="3" id="KW-1185">Reference proteome</keyword>
<evidence type="ECO:0000313" key="3">
    <source>
        <dbReference type="Proteomes" id="UP001202180"/>
    </source>
</evidence>
<comment type="caution">
    <text evidence="2">The sequence shown here is derived from an EMBL/GenBank/DDBJ whole genome shotgun (WGS) entry which is preliminary data.</text>
</comment>
<dbReference type="RefSeq" id="WP_248475302.1">
    <property type="nucleotide sequence ID" value="NZ_JALPRF010000001.1"/>
</dbReference>
<dbReference type="Pfam" id="PF00583">
    <property type="entry name" value="Acetyltransf_1"/>
    <property type="match status" value="1"/>
</dbReference>
<sequence length="149" mass="16990">MIIRPYEKTDAAQLISVFCKSVPVAFGENEISEYSTFLETWSGPYFVAEDNGKLLGACGYYSRDDRQEAYICWILSDPDAKGQGIGKVLLLHNLALIDEQPIIQRIVCETSQVAYLFFEKFGFELQHTKPDYWAPGLDLYHMILHKKAS</sequence>
<dbReference type="EMBL" id="JALPRF010000001">
    <property type="protein sequence ID" value="MCK8490475.1"/>
    <property type="molecule type" value="Genomic_DNA"/>
</dbReference>
<dbReference type="SUPFAM" id="SSF55729">
    <property type="entry name" value="Acyl-CoA N-acyltransferases (Nat)"/>
    <property type="match status" value="1"/>
</dbReference>
<reference evidence="2 3" key="1">
    <citation type="submission" date="2022-04" db="EMBL/GenBank/DDBJ databases">
        <title>Spirosoma sp. strain RP8 genome sequencing and assembly.</title>
        <authorList>
            <person name="Jung Y."/>
        </authorList>
    </citation>
    <scope>NUCLEOTIDE SEQUENCE [LARGE SCALE GENOMIC DNA]</scope>
    <source>
        <strain evidence="2 3">RP8</strain>
    </source>
</reference>
<accession>A0ABT0HFT2</accession>
<organism evidence="2 3">
    <name type="scientific">Spirosoma liriopis</name>
    <dbReference type="NCBI Taxonomy" id="2937440"/>
    <lineage>
        <taxon>Bacteria</taxon>
        <taxon>Pseudomonadati</taxon>
        <taxon>Bacteroidota</taxon>
        <taxon>Cytophagia</taxon>
        <taxon>Cytophagales</taxon>
        <taxon>Cytophagaceae</taxon>
        <taxon>Spirosoma</taxon>
    </lineage>
</organism>
<gene>
    <name evidence="2" type="ORF">M0L20_01355</name>
</gene>
<proteinExistence type="predicted"/>
<protein>
    <submittedName>
        <fullName evidence="2">GNAT family N-acetyltransferase</fullName>
    </submittedName>
</protein>
<evidence type="ECO:0000313" key="2">
    <source>
        <dbReference type="EMBL" id="MCK8490475.1"/>
    </source>
</evidence>
<dbReference type="InterPro" id="IPR016181">
    <property type="entry name" value="Acyl_CoA_acyltransferase"/>
</dbReference>
<dbReference type="Proteomes" id="UP001202180">
    <property type="component" value="Unassembled WGS sequence"/>
</dbReference>
<name>A0ABT0HFT2_9BACT</name>
<dbReference type="InterPro" id="IPR000182">
    <property type="entry name" value="GNAT_dom"/>
</dbReference>
<dbReference type="PIRSF" id="PIRSF037663">
    <property type="entry name" value="Acetyltransf_GNAT_prd"/>
    <property type="match status" value="1"/>
</dbReference>
<dbReference type="Gene3D" id="3.40.630.30">
    <property type="match status" value="1"/>
</dbReference>
<dbReference type="CDD" id="cd04301">
    <property type="entry name" value="NAT_SF"/>
    <property type="match status" value="1"/>
</dbReference>
<dbReference type="PROSITE" id="PS51186">
    <property type="entry name" value="GNAT"/>
    <property type="match status" value="1"/>
</dbReference>
<feature type="domain" description="N-acetyltransferase" evidence="1">
    <location>
        <begin position="1"/>
        <end position="149"/>
    </location>
</feature>